<reference evidence="1" key="2">
    <citation type="submission" date="2022-01" db="EMBL/GenBank/DDBJ databases">
        <authorList>
            <person name="Hirooka S."/>
            <person name="Miyagishima S.Y."/>
        </authorList>
    </citation>
    <scope>NUCLEOTIDE SEQUENCE</scope>
    <source>
        <strain evidence="1">NBRC 102759</strain>
    </source>
</reference>
<sequence>MNSSEYVEYLDTQITKVLREIEVNLINIYRVSIELQTCVKKPLPYLEELHDIVSPWCAYLRRLVSTEETTTFQTAQGAFNHENGLNEAERNTLQEISNLLAHTTEQLSLTEKNNAALKEELLTKRNTMEAVNSPTTTSEEKTEMQESLFQVDSPTTMWKDLLEKYSEGSHSMSEQYYNTEENIQE</sequence>
<organism evidence="1 2">
    <name type="scientific">Galdieria partita</name>
    <dbReference type="NCBI Taxonomy" id="83374"/>
    <lineage>
        <taxon>Eukaryota</taxon>
        <taxon>Rhodophyta</taxon>
        <taxon>Bangiophyceae</taxon>
        <taxon>Galdieriales</taxon>
        <taxon>Galdieriaceae</taxon>
        <taxon>Galdieria</taxon>
    </lineage>
</organism>
<keyword evidence="2" id="KW-1185">Reference proteome</keyword>
<dbReference type="OrthoDB" id="10334814at2759"/>
<protein>
    <submittedName>
        <fullName evidence="1">Uncharacterized protein</fullName>
    </submittedName>
</protein>
<comment type="caution">
    <text evidence="1">The sequence shown here is derived from an EMBL/GenBank/DDBJ whole genome shotgun (WGS) entry which is preliminary data.</text>
</comment>
<evidence type="ECO:0000313" key="1">
    <source>
        <dbReference type="EMBL" id="GJQ15820.1"/>
    </source>
</evidence>
<accession>A0A9C7UUW7</accession>
<name>A0A9C7UUW7_9RHOD</name>
<dbReference type="AlphaFoldDB" id="A0A9C7UUW7"/>
<evidence type="ECO:0000313" key="2">
    <source>
        <dbReference type="Proteomes" id="UP001061958"/>
    </source>
</evidence>
<dbReference type="EMBL" id="BQMJ01000075">
    <property type="protein sequence ID" value="GJQ15820.1"/>
    <property type="molecule type" value="Genomic_DNA"/>
</dbReference>
<gene>
    <name evidence="1" type="ORF">GpartN1_g7611.t1</name>
</gene>
<dbReference type="Proteomes" id="UP001061958">
    <property type="component" value="Unassembled WGS sequence"/>
</dbReference>
<proteinExistence type="predicted"/>
<reference evidence="1" key="1">
    <citation type="journal article" date="2022" name="Proc. Natl. Acad. Sci. U.S.A.">
        <title>Life cycle and functional genomics of the unicellular red alga Galdieria for elucidating algal and plant evolution and industrial use.</title>
        <authorList>
            <person name="Hirooka S."/>
            <person name="Itabashi T."/>
            <person name="Ichinose T.M."/>
            <person name="Onuma R."/>
            <person name="Fujiwara T."/>
            <person name="Yamashita S."/>
            <person name="Jong L.W."/>
            <person name="Tomita R."/>
            <person name="Iwane A.H."/>
            <person name="Miyagishima S.Y."/>
        </authorList>
    </citation>
    <scope>NUCLEOTIDE SEQUENCE</scope>
    <source>
        <strain evidence="1">NBRC 102759</strain>
    </source>
</reference>